<dbReference type="Pfam" id="PF01448">
    <property type="entry name" value="ELM2"/>
    <property type="match status" value="1"/>
</dbReference>
<organism evidence="1 2">
    <name type="scientific">Clonorchis sinensis</name>
    <name type="common">Chinese liver fluke</name>
    <dbReference type="NCBI Taxonomy" id="79923"/>
    <lineage>
        <taxon>Eukaryota</taxon>
        <taxon>Metazoa</taxon>
        <taxon>Spiralia</taxon>
        <taxon>Lophotrochozoa</taxon>
        <taxon>Platyhelminthes</taxon>
        <taxon>Trematoda</taxon>
        <taxon>Digenea</taxon>
        <taxon>Opisthorchiida</taxon>
        <taxon>Opisthorchiata</taxon>
        <taxon>Opisthorchiidae</taxon>
        <taxon>Clonorchis</taxon>
    </lineage>
</organism>
<dbReference type="Gene3D" id="1.20.58.1880">
    <property type="match status" value="1"/>
</dbReference>
<dbReference type="SMART" id="SM00717">
    <property type="entry name" value="SANT"/>
    <property type="match status" value="2"/>
</dbReference>
<dbReference type="InterPro" id="IPR000949">
    <property type="entry name" value="ELM2_dom"/>
</dbReference>
<accession>A0A8T1M9P8</accession>
<comment type="caution">
    <text evidence="1">The sequence shown here is derived from an EMBL/GenBank/DDBJ whole genome shotgun (WGS) entry which is preliminary data.</text>
</comment>
<dbReference type="InterPro" id="IPR051066">
    <property type="entry name" value="Trans_reg/Corepressor"/>
</dbReference>
<dbReference type="PROSITE" id="PS51293">
    <property type="entry name" value="SANT"/>
    <property type="match status" value="1"/>
</dbReference>
<dbReference type="InterPro" id="IPR001005">
    <property type="entry name" value="SANT/Myb"/>
</dbReference>
<dbReference type="GO" id="GO:0003714">
    <property type="term" value="F:transcription corepressor activity"/>
    <property type="evidence" value="ECO:0007669"/>
    <property type="project" value="TreeGrafter"/>
</dbReference>
<dbReference type="Proteomes" id="UP000286415">
    <property type="component" value="Unassembled WGS sequence"/>
</dbReference>
<proteinExistence type="predicted"/>
<dbReference type="InterPro" id="IPR009057">
    <property type="entry name" value="Homeodomain-like_sf"/>
</dbReference>
<dbReference type="GO" id="GO:0000118">
    <property type="term" value="C:histone deacetylase complex"/>
    <property type="evidence" value="ECO:0007669"/>
    <property type="project" value="TreeGrafter"/>
</dbReference>
<dbReference type="Gene3D" id="1.10.10.60">
    <property type="entry name" value="Homeodomain-like"/>
    <property type="match status" value="1"/>
</dbReference>
<dbReference type="OrthoDB" id="10064338at2759"/>
<reference evidence="1 2" key="2">
    <citation type="journal article" date="2021" name="Genomics">
        <title>High-quality reference genome for Clonorchis sinensis.</title>
        <authorList>
            <person name="Young N.D."/>
            <person name="Stroehlein A.J."/>
            <person name="Kinkar L."/>
            <person name="Wang T."/>
            <person name="Sohn W.M."/>
            <person name="Chang B.C.H."/>
            <person name="Kaur P."/>
            <person name="Weisz D."/>
            <person name="Dudchenko O."/>
            <person name="Aiden E.L."/>
            <person name="Korhonen P.K."/>
            <person name="Gasser R.B."/>
        </authorList>
    </citation>
    <scope>NUCLEOTIDE SEQUENCE [LARGE SCALE GENOMIC DNA]</scope>
    <source>
        <strain evidence="1">Cs-k2</strain>
    </source>
</reference>
<dbReference type="InterPro" id="IPR017884">
    <property type="entry name" value="SANT_dom"/>
</dbReference>
<dbReference type="STRING" id="79923.H2KP03"/>
<evidence type="ECO:0000313" key="1">
    <source>
        <dbReference type="EMBL" id="KAG5445729.1"/>
    </source>
</evidence>
<keyword evidence="2" id="KW-1185">Reference proteome</keyword>
<reference evidence="1 2" key="1">
    <citation type="journal article" date="2018" name="Biotechnol. Adv.">
        <title>Improved genomic resources and new bioinformatic workflow for the carcinogenic parasite Clonorchis sinensis: Biotechnological implications.</title>
        <authorList>
            <person name="Wang D."/>
            <person name="Korhonen P.K."/>
            <person name="Gasser R.B."/>
            <person name="Young N.D."/>
        </authorList>
    </citation>
    <scope>NUCLEOTIDE SEQUENCE [LARGE SCALE GENOMIC DNA]</scope>
    <source>
        <strain evidence="1">Cs-k2</strain>
    </source>
</reference>
<sequence length="516" mass="57670">MGEMLTRGRLSQSFSNSDQDAFENAVIRVGPEFQVDLPPFKGEPSPHILSQPDRGVALWHPIHETFNRELEKFLSVAISEHSYSEEQALALLTWHKADFERAQADLPNFSPLKYEWTPSERRIFFIALDYYNKQFHKVKKLFPNRTVNELILFYYLNKRNQQTLYEMSLHGPKWAGLHRRGYLTPGLLANATDISPIKPDPTQKLSLGLDPTDQVDMEIRRYLDSLHGKLGPDGDREDDQEAPPSSVLESGDSDESSVQTPAGSSQKDNGGDDLEEGKSSKASQVGRKRRRPRGRPRTTNGNHSNNGNIGLPFPNSMTGVYNAMAGRISMRKHARFEEQLAAAATLSAQNPAQSTTPPVDVFEAVRRGSRRGIIHSSTPPAPRAKLPDGVYYIHKQFVQSCRTSAAKHKDELCRLEDLAQSLSVRVDENVRKASRANSLLDGMSNLRPPVLPMDPNWSPVDIQLASQAVSELGRDYVAIADRLVNKTPSMVATLFELYSQHLNLNELASMAPVVLL</sequence>
<name>A0A8T1M9P8_CLOSI</name>
<protein>
    <submittedName>
        <fullName evidence="1">REST corepressor 3, variant 2</fullName>
    </submittedName>
</protein>
<gene>
    <name evidence="1" type="ORF">CSKR_112648</name>
</gene>
<evidence type="ECO:0000313" key="2">
    <source>
        <dbReference type="Proteomes" id="UP000286415"/>
    </source>
</evidence>
<dbReference type="PANTHER" id="PTHR16089">
    <property type="entry name" value="REST COREPRESSOR COREST PROTEIN-RELATED"/>
    <property type="match status" value="1"/>
</dbReference>
<dbReference type="SUPFAM" id="SSF46689">
    <property type="entry name" value="Homeodomain-like"/>
    <property type="match status" value="1"/>
</dbReference>
<dbReference type="SMART" id="SM01189">
    <property type="entry name" value="ELM2"/>
    <property type="match status" value="1"/>
</dbReference>
<dbReference type="GO" id="GO:0006357">
    <property type="term" value="P:regulation of transcription by RNA polymerase II"/>
    <property type="evidence" value="ECO:0007669"/>
    <property type="project" value="TreeGrafter"/>
</dbReference>
<dbReference type="GO" id="GO:0005667">
    <property type="term" value="C:transcription regulator complex"/>
    <property type="evidence" value="ECO:0007669"/>
    <property type="project" value="TreeGrafter"/>
</dbReference>
<dbReference type="PROSITE" id="PS51156">
    <property type="entry name" value="ELM2"/>
    <property type="match status" value="1"/>
</dbReference>
<dbReference type="EMBL" id="NIRI02000056">
    <property type="protein sequence ID" value="KAG5445729.1"/>
    <property type="molecule type" value="Genomic_DNA"/>
</dbReference>
<dbReference type="Gene3D" id="4.10.1240.50">
    <property type="match status" value="1"/>
</dbReference>
<dbReference type="PANTHER" id="PTHR16089:SF28">
    <property type="entry name" value="REST COREPRESSOR"/>
    <property type="match status" value="1"/>
</dbReference>